<dbReference type="EMBL" id="LAZR01047762">
    <property type="protein sequence ID" value="KKK93465.1"/>
    <property type="molecule type" value="Genomic_DNA"/>
</dbReference>
<organism evidence="7">
    <name type="scientific">marine sediment metagenome</name>
    <dbReference type="NCBI Taxonomy" id="412755"/>
    <lineage>
        <taxon>unclassified sequences</taxon>
        <taxon>metagenomes</taxon>
        <taxon>ecological metagenomes</taxon>
    </lineage>
</organism>
<dbReference type="Gene3D" id="2.60.40.10">
    <property type="entry name" value="Immunoglobulins"/>
    <property type="match status" value="1"/>
</dbReference>
<dbReference type="Gene3D" id="3.20.20.80">
    <property type="entry name" value="Glycosidases"/>
    <property type="match status" value="1"/>
</dbReference>
<dbReference type="SUPFAM" id="SSF49303">
    <property type="entry name" value="beta-Galactosidase/glucuronidase domain"/>
    <property type="match status" value="1"/>
</dbReference>
<dbReference type="Pfam" id="PF02836">
    <property type="entry name" value="Glyco_hydro_2_C"/>
    <property type="match status" value="1"/>
</dbReference>
<comment type="caution">
    <text evidence="7">The sequence shown here is derived from an EMBL/GenBank/DDBJ whole genome shotgun (WGS) entry which is preliminary data.</text>
</comment>
<dbReference type="PANTHER" id="PTHR42732:SF1">
    <property type="entry name" value="BETA-MANNOSIDASE"/>
    <property type="match status" value="1"/>
</dbReference>
<proteinExistence type="inferred from homology"/>
<dbReference type="InterPro" id="IPR017853">
    <property type="entry name" value="GH"/>
</dbReference>
<dbReference type="PANTHER" id="PTHR42732">
    <property type="entry name" value="BETA-GALACTOSIDASE"/>
    <property type="match status" value="1"/>
</dbReference>
<dbReference type="InterPro" id="IPR013783">
    <property type="entry name" value="Ig-like_fold"/>
</dbReference>
<feature type="non-terminal residue" evidence="7">
    <location>
        <position position="1"/>
    </location>
</feature>
<dbReference type="SUPFAM" id="SSF49785">
    <property type="entry name" value="Galactose-binding domain-like"/>
    <property type="match status" value="1"/>
</dbReference>
<dbReference type="AlphaFoldDB" id="A0A0F9A5K2"/>
<feature type="domain" description="Glycoside hydrolase family 2 immunoglobulin-like beta-sandwich" evidence="4">
    <location>
        <begin position="167"/>
        <end position="273"/>
    </location>
</feature>
<reference evidence="7" key="1">
    <citation type="journal article" date="2015" name="Nature">
        <title>Complex archaea that bridge the gap between prokaryotes and eukaryotes.</title>
        <authorList>
            <person name="Spang A."/>
            <person name="Saw J.H."/>
            <person name="Jorgensen S.L."/>
            <person name="Zaremba-Niedzwiedzka K."/>
            <person name="Martijn J."/>
            <person name="Lind A.E."/>
            <person name="van Eijk R."/>
            <person name="Schleper C."/>
            <person name="Guy L."/>
            <person name="Ettema T.J."/>
        </authorList>
    </citation>
    <scope>NUCLEOTIDE SEQUENCE</scope>
</reference>
<evidence type="ECO:0000256" key="3">
    <source>
        <dbReference type="ARBA" id="ARBA00023295"/>
    </source>
</evidence>
<dbReference type="Pfam" id="PF00703">
    <property type="entry name" value="Glyco_hydro_2"/>
    <property type="match status" value="1"/>
</dbReference>
<evidence type="ECO:0000313" key="7">
    <source>
        <dbReference type="EMBL" id="KKK93465.1"/>
    </source>
</evidence>
<feature type="domain" description="Glycoside hydrolase family 2 catalytic" evidence="5">
    <location>
        <begin position="275"/>
        <end position="429"/>
    </location>
</feature>
<dbReference type="GO" id="GO:0004553">
    <property type="term" value="F:hydrolase activity, hydrolyzing O-glycosyl compounds"/>
    <property type="evidence" value="ECO:0007669"/>
    <property type="project" value="InterPro"/>
</dbReference>
<gene>
    <name evidence="7" type="ORF">LCGC14_2692610</name>
</gene>
<dbReference type="Gene3D" id="2.60.120.260">
    <property type="entry name" value="Galactose-binding domain-like"/>
    <property type="match status" value="1"/>
</dbReference>
<dbReference type="InterPro" id="IPR036156">
    <property type="entry name" value="Beta-gal/glucu_dom_sf"/>
</dbReference>
<feature type="non-terminal residue" evidence="7">
    <location>
        <position position="438"/>
    </location>
</feature>
<evidence type="ECO:0000259" key="4">
    <source>
        <dbReference type="Pfam" id="PF00703"/>
    </source>
</evidence>
<feature type="domain" description="Glycosyl hydrolases family 2 sugar binding" evidence="6">
    <location>
        <begin position="1"/>
        <end position="161"/>
    </location>
</feature>
<dbReference type="InterPro" id="IPR006102">
    <property type="entry name" value="Ig-like_GH2"/>
</dbReference>
<evidence type="ECO:0008006" key="8">
    <source>
        <dbReference type="Google" id="ProtNLM"/>
    </source>
</evidence>
<dbReference type="InterPro" id="IPR006104">
    <property type="entry name" value="Glyco_hydro_2_N"/>
</dbReference>
<dbReference type="InterPro" id="IPR008979">
    <property type="entry name" value="Galactose-bd-like_sf"/>
</dbReference>
<sequence>WDFATDPEKKGEDQQWYRADVPLPNKRDIQVPGAWEAQGVGEPGRSNSGTAGFETYGHKMFSNYTGAAWYRKTIKVPTKWQDNRIWLKIGGVNSAGWIWVNGKFVAKAYEYAGTYKYDITDLVTAGKSATVAILVRNDVPSRQGEANSLRTFGGLYRSVELEATGDVFVDDAYVEGKFDAKSAEVHATIRSTASDSRKVKVEVQLTTLKGKEAGKASKSVTVDAGKSSEVVFDIPLKTFQAWSPEQPNLYRADIVLEKGGKAVHGWIERFGVRKIETRNKQFWLNNKPYFLRGNGADYAYPLTVCSPADRKTHLRNISVAKDFGFNYVRHHTHVELPEYFEAADELGILVQSEIPYWAGFGKVDDTRYSGIAHMSGGLKDPPGDLRTLITHFRRYVSNSFYCGGNEGHYVRELTQELHDIAKEMDPSRPWMSQERNTT</sequence>
<evidence type="ECO:0000256" key="2">
    <source>
        <dbReference type="ARBA" id="ARBA00022801"/>
    </source>
</evidence>
<comment type="similarity">
    <text evidence="1">Belongs to the glycosyl hydrolase 2 family.</text>
</comment>
<evidence type="ECO:0000259" key="5">
    <source>
        <dbReference type="Pfam" id="PF02836"/>
    </source>
</evidence>
<dbReference type="GO" id="GO:0005975">
    <property type="term" value="P:carbohydrate metabolic process"/>
    <property type="evidence" value="ECO:0007669"/>
    <property type="project" value="InterPro"/>
</dbReference>
<accession>A0A0F9A5K2</accession>
<dbReference type="SUPFAM" id="SSF51445">
    <property type="entry name" value="(Trans)glycosidases"/>
    <property type="match status" value="1"/>
</dbReference>
<evidence type="ECO:0000256" key="1">
    <source>
        <dbReference type="ARBA" id="ARBA00007401"/>
    </source>
</evidence>
<evidence type="ECO:0000259" key="6">
    <source>
        <dbReference type="Pfam" id="PF02837"/>
    </source>
</evidence>
<dbReference type="InterPro" id="IPR051913">
    <property type="entry name" value="GH2_Domain-Containing"/>
</dbReference>
<dbReference type="Pfam" id="PF02837">
    <property type="entry name" value="Glyco_hydro_2_N"/>
    <property type="match status" value="1"/>
</dbReference>
<dbReference type="InterPro" id="IPR006103">
    <property type="entry name" value="Glyco_hydro_2_cat"/>
</dbReference>
<keyword evidence="3" id="KW-0326">Glycosidase</keyword>
<keyword evidence="2" id="KW-0378">Hydrolase</keyword>
<name>A0A0F9A5K2_9ZZZZ</name>
<protein>
    <recommendedName>
        <fullName evidence="8">Beta-galactosidase</fullName>
    </recommendedName>
</protein>